<evidence type="ECO:0000313" key="2">
    <source>
        <dbReference type="EMBL" id="TXC08398.1"/>
    </source>
</evidence>
<protein>
    <submittedName>
        <fullName evidence="2">Uncharacterized protein</fullName>
    </submittedName>
</protein>
<accession>A0A5C6TE43</accession>
<feature type="compositionally biased region" description="Basic and acidic residues" evidence="1">
    <location>
        <begin position="15"/>
        <end position="28"/>
    </location>
</feature>
<proteinExistence type="predicted"/>
<reference evidence="2 3" key="1">
    <citation type="submission" date="2019-07" db="EMBL/GenBank/DDBJ databases">
        <title>The First High-Quality Draft Genome Sequence of the Causal Agent of the Current Panama Disease Epidemic.</title>
        <authorList>
            <person name="Warmington R.J."/>
            <person name="Kay W."/>
            <person name="Jeffries A."/>
            <person name="Bebber D."/>
            <person name="Moore K."/>
            <person name="Studholme D.J."/>
        </authorList>
    </citation>
    <scope>NUCLEOTIDE SEQUENCE [LARGE SCALE GENOMIC DNA]</scope>
    <source>
        <strain evidence="2 3">TR4</strain>
    </source>
</reference>
<evidence type="ECO:0000313" key="3">
    <source>
        <dbReference type="Proteomes" id="UP000321331"/>
    </source>
</evidence>
<gene>
    <name evidence="2" type="ORF">FocTR4_00002563</name>
</gene>
<name>A0A5C6TE43_FUSOC</name>
<evidence type="ECO:0000256" key="1">
    <source>
        <dbReference type="SAM" id="MobiDB-lite"/>
    </source>
</evidence>
<organism evidence="2 3">
    <name type="scientific">Fusarium oxysporum f. sp. cubense</name>
    <dbReference type="NCBI Taxonomy" id="61366"/>
    <lineage>
        <taxon>Eukaryota</taxon>
        <taxon>Fungi</taxon>
        <taxon>Dikarya</taxon>
        <taxon>Ascomycota</taxon>
        <taxon>Pezizomycotina</taxon>
        <taxon>Sordariomycetes</taxon>
        <taxon>Hypocreomycetidae</taxon>
        <taxon>Hypocreales</taxon>
        <taxon>Nectriaceae</taxon>
        <taxon>Fusarium</taxon>
        <taxon>Fusarium oxysporum species complex</taxon>
    </lineage>
</organism>
<sequence>MEEEGEYCQCIGENQPRETEARPADYLKNRPQTPPRSFNKPFAKVNQFPGYNPTIQQRRRFMFLLFERWLRWKNFAQYQYIPLPLDFGCPQEKYISKAQIPQKDLRSVAGEAWTMGTTTPGKTNPHVTQAGLGVQPSVLQSLTDFDAKAGLFNPGETVLLSTDSERRQDGRC</sequence>
<dbReference type="AlphaFoldDB" id="A0A5C6TE43"/>
<comment type="caution">
    <text evidence="2">The sequence shown here is derived from an EMBL/GenBank/DDBJ whole genome shotgun (WGS) entry which is preliminary data.</text>
</comment>
<dbReference type="EMBL" id="VMNF01000005">
    <property type="protein sequence ID" value="TXC08398.1"/>
    <property type="molecule type" value="Genomic_DNA"/>
</dbReference>
<dbReference type="Proteomes" id="UP000321331">
    <property type="component" value="Unassembled WGS sequence"/>
</dbReference>
<feature type="region of interest" description="Disordered" evidence="1">
    <location>
        <begin position="1"/>
        <end position="41"/>
    </location>
</feature>